<evidence type="ECO:0000313" key="2">
    <source>
        <dbReference type="EMBL" id="CAB4919961.1"/>
    </source>
</evidence>
<dbReference type="EMBL" id="CAFBMK010000101">
    <property type="protein sequence ID" value="CAB4919961.1"/>
    <property type="molecule type" value="Genomic_DNA"/>
</dbReference>
<dbReference type="AlphaFoldDB" id="A0A6J7HG42"/>
<gene>
    <name evidence="2" type="ORF">UFOPK3564_01776</name>
</gene>
<name>A0A6J7HG42_9ZZZZ</name>
<evidence type="ECO:0000256" key="1">
    <source>
        <dbReference type="SAM" id="MobiDB-lite"/>
    </source>
</evidence>
<organism evidence="2">
    <name type="scientific">freshwater metagenome</name>
    <dbReference type="NCBI Taxonomy" id="449393"/>
    <lineage>
        <taxon>unclassified sequences</taxon>
        <taxon>metagenomes</taxon>
        <taxon>ecological metagenomes</taxon>
    </lineage>
</organism>
<proteinExistence type="predicted"/>
<reference evidence="2" key="1">
    <citation type="submission" date="2020-05" db="EMBL/GenBank/DDBJ databases">
        <authorList>
            <person name="Chiriac C."/>
            <person name="Salcher M."/>
            <person name="Ghai R."/>
            <person name="Kavagutti S V."/>
        </authorList>
    </citation>
    <scope>NUCLEOTIDE SEQUENCE</scope>
</reference>
<protein>
    <submittedName>
        <fullName evidence="2">Unannotated protein</fullName>
    </submittedName>
</protein>
<feature type="region of interest" description="Disordered" evidence="1">
    <location>
        <begin position="1"/>
        <end position="21"/>
    </location>
</feature>
<sequence length="263" mass="27995">MSFTWRDPSLRGTDRPGPGASAWKAHATATIVHATLEALLDTAPSVGDPLAAELLGSDACGVWWAPAEEADVAPADHEHLVGRTYAAHLEQLGTPAAVAALRALQLGGSDGVVPEVEAAAERLVARGLHEPSWWPDGRRIEALRGARLSWDDDGHRYTSLLLEVDRAGDVVTMAVATLDDCAGVVGDVLLFSDLDGFVGVVGDGADGRRLEWLDVPTTQRRIRRAIDRTDLLGTGDPPGTSEPEVGYVALRGLAQRWSDAPHR</sequence>
<accession>A0A6J7HG42</accession>